<dbReference type="OrthoDB" id="5198254at2"/>
<dbReference type="AlphaFoldDB" id="A0A562WLM2"/>
<sequence length="279" mass="30030">MRVPSVIGRRAVAVTVASALVVAVVAGVWAYRRHRAGTVDDAAAVWCLAADRRPALVQAARSLGVVRPESTVERLGWPGGGGGAERWRGERPADFARTCRALIGAEQRVPSGGGSSPWSGFTPALLLAVVSAALAAWFSRRSAVAGARRVEAEELRAAARAYRVAVERLLRELEQRRPGVAPDEGEVQDRRLELATRLRAVAAAHRRWPLPRALGETLDREPLGAGLAARWTARPPQERSGWAAETRGALGRLEAEVAQVAEVMQEPGLFRTRTSAGRR</sequence>
<name>A0A562WLM2_9ACTN</name>
<evidence type="ECO:0000313" key="2">
    <source>
        <dbReference type="EMBL" id="TWJ31189.1"/>
    </source>
</evidence>
<keyword evidence="3" id="KW-1185">Reference proteome</keyword>
<feature type="transmembrane region" description="Helical" evidence="1">
    <location>
        <begin position="118"/>
        <end position="139"/>
    </location>
</feature>
<evidence type="ECO:0000256" key="1">
    <source>
        <dbReference type="SAM" id="Phobius"/>
    </source>
</evidence>
<reference evidence="2 3" key="1">
    <citation type="submission" date="2019-07" db="EMBL/GenBank/DDBJ databases">
        <title>R&amp;d 2014.</title>
        <authorList>
            <person name="Klenk H.-P."/>
        </authorList>
    </citation>
    <scope>NUCLEOTIDE SEQUENCE [LARGE SCALE GENOMIC DNA]</scope>
    <source>
        <strain evidence="2 3">DSM 43912</strain>
    </source>
</reference>
<dbReference type="Proteomes" id="UP000319728">
    <property type="component" value="Unassembled WGS sequence"/>
</dbReference>
<keyword evidence="1" id="KW-1133">Transmembrane helix</keyword>
<feature type="transmembrane region" description="Helical" evidence="1">
    <location>
        <begin position="12"/>
        <end position="31"/>
    </location>
</feature>
<gene>
    <name evidence="2" type="ORF">JD81_04743</name>
</gene>
<protein>
    <submittedName>
        <fullName evidence="2">Uncharacterized protein</fullName>
    </submittedName>
</protein>
<keyword evidence="1" id="KW-0472">Membrane</keyword>
<evidence type="ECO:0000313" key="3">
    <source>
        <dbReference type="Proteomes" id="UP000319728"/>
    </source>
</evidence>
<dbReference type="EMBL" id="VLLP01000001">
    <property type="protein sequence ID" value="TWJ31189.1"/>
    <property type="molecule type" value="Genomic_DNA"/>
</dbReference>
<accession>A0A562WLM2</accession>
<proteinExistence type="predicted"/>
<dbReference type="RefSeq" id="WP_145819811.1">
    <property type="nucleotide sequence ID" value="NZ_AP023438.1"/>
</dbReference>
<organism evidence="2 3">
    <name type="scientific">Micromonospora sagamiensis</name>
    <dbReference type="NCBI Taxonomy" id="47875"/>
    <lineage>
        <taxon>Bacteria</taxon>
        <taxon>Bacillati</taxon>
        <taxon>Actinomycetota</taxon>
        <taxon>Actinomycetes</taxon>
        <taxon>Micromonosporales</taxon>
        <taxon>Micromonosporaceae</taxon>
        <taxon>Micromonospora</taxon>
    </lineage>
</organism>
<keyword evidence="1" id="KW-0812">Transmembrane</keyword>
<comment type="caution">
    <text evidence="2">The sequence shown here is derived from an EMBL/GenBank/DDBJ whole genome shotgun (WGS) entry which is preliminary data.</text>
</comment>